<evidence type="ECO:0000313" key="2">
    <source>
        <dbReference type="Proteomes" id="UP000198654"/>
    </source>
</evidence>
<dbReference type="Proteomes" id="UP000198654">
    <property type="component" value="Unassembled WGS sequence"/>
</dbReference>
<reference evidence="1 2" key="1">
    <citation type="submission" date="2016-10" db="EMBL/GenBank/DDBJ databases">
        <authorList>
            <person name="de Groot N.N."/>
        </authorList>
    </citation>
    <scope>NUCLEOTIDE SEQUENCE [LARGE SCALE GENOMIC DNA]</scope>
    <source>
        <strain evidence="1 2">DSM 14789</strain>
    </source>
</reference>
<dbReference type="Gene3D" id="2.40.300.10">
    <property type="entry name" value="Head decoration protein D"/>
    <property type="match status" value="1"/>
</dbReference>
<accession>A0A1G9MVD5</accession>
<sequence length="122" mass="12298">MANKKHVEPRHTGAHIVSEANGARSREQGMLAAGNLPAGAVLALNAGGDYVALAPAATDGTEIAKAVLYAAADATDAPVPIVVHVRACEVHGEALTWPTGATEAQITAGTNDLVGLGVIVRD</sequence>
<dbReference type="Pfam" id="PF02924">
    <property type="entry name" value="HDPD"/>
    <property type="match status" value="1"/>
</dbReference>
<keyword evidence="2" id="KW-1185">Reference proteome</keyword>
<dbReference type="RefSeq" id="WP_089729089.1">
    <property type="nucleotide sequence ID" value="NZ_FNGI01000007.1"/>
</dbReference>
<dbReference type="EMBL" id="FNGI01000007">
    <property type="protein sequence ID" value="SDL77857.1"/>
    <property type="molecule type" value="Genomic_DNA"/>
</dbReference>
<dbReference type="STRING" id="119000.SAMN05661010_02524"/>
<gene>
    <name evidence="1" type="ORF">SAMN05661010_02524</name>
</gene>
<proteinExistence type="predicted"/>
<protein>
    <submittedName>
        <fullName evidence="1">Bacteriophage lambda head decoration protein D</fullName>
    </submittedName>
</protein>
<name>A0A1G9MVD5_9GAMM</name>
<evidence type="ECO:0000313" key="1">
    <source>
        <dbReference type="EMBL" id="SDL77857.1"/>
    </source>
</evidence>
<dbReference type="InterPro" id="IPR004195">
    <property type="entry name" value="Head_decoration_D"/>
</dbReference>
<dbReference type="AlphaFoldDB" id="A0A1G9MVD5"/>
<dbReference type="OrthoDB" id="9099687at2"/>
<organism evidence="1 2">
    <name type="scientific">Modicisalibacter muralis</name>
    <dbReference type="NCBI Taxonomy" id="119000"/>
    <lineage>
        <taxon>Bacteria</taxon>
        <taxon>Pseudomonadati</taxon>
        <taxon>Pseudomonadota</taxon>
        <taxon>Gammaproteobacteria</taxon>
        <taxon>Oceanospirillales</taxon>
        <taxon>Halomonadaceae</taxon>
        <taxon>Modicisalibacter</taxon>
    </lineage>
</organism>